<dbReference type="InterPro" id="IPR017520">
    <property type="entry name" value="CHP03086"/>
</dbReference>
<dbReference type="Proteomes" id="UP001152308">
    <property type="component" value="Unassembled WGS sequence"/>
</dbReference>
<reference evidence="3" key="1">
    <citation type="journal article" date="2022" name="Data Brief">
        <title>Draft genome sequence data of Gordonia hongkongensis strain EUFUS-Z928 isolated from the octocoral Eunicea fusca.</title>
        <authorList>
            <person name="Sanchez-Suarez J."/>
            <person name="Diaz L."/>
            <person name="Melo-Bolivar J."/>
            <person name="Villamil L."/>
        </authorList>
    </citation>
    <scope>NUCLEOTIDE SEQUENCE</scope>
    <source>
        <strain evidence="3">EUFUS-Z928</strain>
    </source>
</reference>
<name>A0ABT6BUW1_9ACTN</name>
<keyword evidence="4" id="KW-1185">Reference proteome</keyword>
<dbReference type="NCBIfam" id="TIGR03086">
    <property type="entry name" value="TIGR03086 family metal-binding protein"/>
    <property type="match status" value="1"/>
</dbReference>
<reference evidence="3" key="2">
    <citation type="submission" date="2022-01" db="EMBL/GenBank/DDBJ databases">
        <authorList>
            <person name="Sanchez-Suarez J."/>
            <person name="Villamil L."/>
            <person name="Diaz L.E."/>
        </authorList>
    </citation>
    <scope>NUCLEOTIDE SEQUENCE</scope>
    <source>
        <strain evidence="3">EUFUS-Z928</strain>
    </source>
</reference>
<dbReference type="Gene3D" id="1.20.120.450">
    <property type="entry name" value="dinb family like domain"/>
    <property type="match status" value="1"/>
</dbReference>
<proteinExistence type="predicted"/>
<sequence length="221" mass="23073">MTATTPEAVPAPAAPADPRPAFRVATAWMTALLTGITDDQLEAPTPCEDFDVRTLSAHVVATAERARALADGLDVRTMRTIAEEHDAATYSALVEAALEGWADDASLTRMVQVPWGEVPGAGALWGYVSETLVHGWDLAVATGQPAEADPATAEATLAVAQQFIPAEIRTDPNVPFGVVVEPRPGAGPTERLANWTGRDSARLGGLAGRPVGTPASPFTSR</sequence>
<evidence type="ECO:0000259" key="2">
    <source>
        <dbReference type="Pfam" id="PF11716"/>
    </source>
</evidence>
<feature type="domain" description="Mycothiol-dependent maleylpyruvate isomerase metal-binding" evidence="2">
    <location>
        <begin position="23"/>
        <end position="139"/>
    </location>
</feature>
<feature type="region of interest" description="Disordered" evidence="1">
    <location>
        <begin position="185"/>
        <end position="221"/>
    </location>
</feature>
<evidence type="ECO:0000313" key="3">
    <source>
        <dbReference type="EMBL" id="MDF6100839.1"/>
    </source>
</evidence>
<dbReference type="SUPFAM" id="SSF109854">
    <property type="entry name" value="DinB/YfiT-like putative metalloenzymes"/>
    <property type="match status" value="1"/>
</dbReference>
<dbReference type="RefSeq" id="WP_277243044.1">
    <property type="nucleotide sequence ID" value="NZ_JAKJLQ010000004.1"/>
</dbReference>
<dbReference type="Pfam" id="PF11716">
    <property type="entry name" value="MDMPI_N"/>
    <property type="match status" value="1"/>
</dbReference>
<dbReference type="InterPro" id="IPR024344">
    <property type="entry name" value="MDMPI_metal-binding"/>
</dbReference>
<gene>
    <name evidence="3" type="ORF">L2299_07210</name>
</gene>
<dbReference type="EMBL" id="JAKJLQ010000004">
    <property type="protein sequence ID" value="MDF6100839.1"/>
    <property type="molecule type" value="Genomic_DNA"/>
</dbReference>
<evidence type="ECO:0000313" key="4">
    <source>
        <dbReference type="Proteomes" id="UP001152308"/>
    </source>
</evidence>
<dbReference type="InterPro" id="IPR034660">
    <property type="entry name" value="DinB/YfiT-like"/>
</dbReference>
<organism evidence="3 4">
    <name type="scientific">Gordonia hongkongensis</name>
    <dbReference type="NCBI Taxonomy" id="1701090"/>
    <lineage>
        <taxon>Bacteria</taxon>
        <taxon>Bacillati</taxon>
        <taxon>Actinomycetota</taxon>
        <taxon>Actinomycetes</taxon>
        <taxon>Mycobacteriales</taxon>
        <taxon>Gordoniaceae</taxon>
        <taxon>Gordonia</taxon>
    </lineage>
</organism>
<comment type="caution">
    <text evidence="3">The sequence shown here is derived from an EMBL/GenBank/DDBJ whole genome shotgun (WGS) entry which is preliminary data.</text>
</comment>
<dbReference type="InterPro" id="IPR017517">
    <property type="entry name" value="Maleyloyr_isom"/>
</dbReference>
<accession>A0ABT6BUW1</accession>
<evidence type="ECO:0000256" key="1">
    <source>
        <dbReference type="SAM" id="MobiDB-lite"/>
    </source>
</evidence>
<protein>
    <submittedName>
        <fullName evidence="3">TIGR03086 family metal-binding protein</fullName>
    </submittedName>
</protein>
<dbReference type="NCBIfam" id="TIGR03083">
    <property type="entry name" value="maleylpyruvate isomerase family mycothiol-dependent enzyme"/>
    <property type="match status" value="1"/>
</dbReference>